<evidence type="ECO:0000256" key="8">
    <source>
        <dbReference type="ARBA" id="ARBA00022989"/>
    </source>
</evidence>
<evidence type="ECO:0000256" key="6">
    <source>
        <dbReference type="ARBA" id="ARBA00022792"/>
    </source>
</evidence>
<dbReference type="Proteomes" id="UP000078561">
    <property type="component" value="Unassembled WGS sequence"/>
</dbReference>
<feature type="region of interest" description="Disordered" evidence="12">
    <location>
        <begin position="200"/>
        <end position="294"/>
    </location>
</feature>
<dbReference type="AlphaFoldDB" id="A0A163KVT8"/>
<evidence type="ECO:0000256" key="7">
    <source>
        <dbReference type="ARBA" id="ARBA00022927"/>
    </source>
</evidence>
<dbReference type="OrthoDB" id="5598305at2759"/>
<evidence type="ECO:0000256" key="9">
    <source>
        <dbReference type="ARBA" id="ARBA00023010"/>
    </source>
</evidence>
<feature type="compositionally biased region" description="Polar residues" evidence="12">
    <location>
        <begin position="135"/>
        <end position="144"/>
    </location>
</feature>
<comment type="subcellular location">
    <subcellularLocation>
        <location evidence="1">Mitochondrion inner membrane</location>
        <topology evidence="1">Single-pass membrane protein</topology>
    </subcellularLocation>
</comment>
<keyword evidence="9" id="KW-0811">Translocation</keyword>
<feature type="compositionally biased region" description="Polar residues" evidence="12">
    <location>
        <begin position="281"/>
        <end position="293"/>
    </location>
</feature>
<dbReference type="GO" id="GO:0005743">
    <property type="term" value="C:mitochondrial inner membrane"/>
    <property type="evidence" value="ECO:0007669"/>
    <property type="project" value="UniProtKB-SubCell"/>
</dbReference>
<dbReference type="InterPro" id="IPR021056">
    <property type="entry name" value="Mt_import_IM_translocase_Tim54"/>
</dbReference>
<dbReference type="GO" id="GO:0015031">
    <property type="term" value="P:protein transport"/>
    <property type="evidence" value="ECO:0007669"/>
    <property type="project" value="UniProtKB-KW"/>
</dbReference>
<evidence type="ECO:0000256" key="5">
    <source>
        <dbReference type="ARBA" id="ARBA00022692"/>
    </source>
</evidence>
<dbReference type="InterPro" id="IPR050187">
    <property type="entry name" value="Lipid_Phosphate_FormReg"/>
</dbReference>
<keyword evidence="5" id="KW-0812">Transmembrane</keyword>
<evidence type="ECO:0000256" key="4">
    <source>
        <dbReference type="ARBA" id="ARBA00022448"/>
    </source>
</evidence>
<feature type="region of interest" description="Disordered" evidence="12">
    <location>
        <begin position="123"/>
        <end position="144"/>
    </location>
</feature>
<evidence type="ECO:0000256" key="11">
    <source>
        <dbReference type="ARBA" id="ARBA00023136"/>
    </source>
</evidence>
<feature type="compositionally biased region" description="Polar residues" evidence="12">
    <location>
        <begin position="222"/>
        <end position="244"/>
    </location>
</feature>
<evidence type="ECO:0000256" key="1">
    <source>
        <dbReference type="ARBA" id="ARBA00004434"/>
    </source>
</evidence>
<accession>A0A163KVT8</accession>
<evidence type="ECO:0000256" key="2">
    <source>
        <dbReference type="ARBA" id="ARBA00006355"/>
    </source>
</evidence>
<reference evidence="13" key="1">
    <citation type="submission" date="2016-04" db="EMBL/GenBank/DDBJ databases">
        <authorList>
            <person name="Evans L.H."/>
            <person name="Alamgir A."/>
            <person name="Owens N."/>
            <person name="Weber N.D."/>
            <person name="Virtaneva K."/>
            <person name="Barbian K."/>
            <person name="Babar A."/>
            <person name="Rosenke K."/>
        </authorList>
    </citation>
    <scope>NUCLEOTIDE SEQUENCE [LARGE SCALE GENOMIC DNA]</scope>
    <source>
        <strain evidence="13">CBS 101.48</strain>
    </source>
</reference>
<proteinExistence type="inferred from homology"/>
<dbReference type="PANTHER" id="PTHR12358:SF101">
    <property type="entry name" value="MITOCHONDRIAL IMPORT INNER MEMBRANE TRANSLOCASE SUBUNIT TIM54"/>
    <property type="match status" value="1"/>
</dbReference>
<evidence type="ECO:0000313" key="13">
    <source>
        <dbReference type="EMBL" id="SAM00800.1"/>
    </source>
</evidence>
<keyword evidence="14" id="KW-1185">Reference proteome</keyword>
<evidence type="ECO:0000256" key="3">
    <source>
        <dbReference type="ARBA" id="ARBA00020796"/>
    </source>
</evidence>
<gene>
    <name evidence="13" type="primary">ABSGL_06522.1 scaffold 8356</name>
</gene>
<keyword evidence="4" id="KW-0813">Transport</keyword>
<organism evidence="13">
    <name type="scientific">Absidia glauca</name>
    <name type="common">Pin mould</name>
    <dbReference type="NCBI Taxonomy" id="4829"/>
    <lineage>
        <taxon>Eukaryota</taxon>
        <taxon>Fungi</taxon>
        <taxon>Fungi incertae sedis</taxon>
        <taxon>Mucoromycota</taxon>
        <taxon>Mucoromycotina</taxon>
        <taxon>Mucoromycetes</taxon>
        <taxon>Mucorales</taxon>
        <taxon>Cunninghamellaceae</taxon>
        <taxon>Absidia</taxon>
    </lineage>
</organism>
<name>A0A163KVT8_ABSGL</name>
<dbReference type="Pfam" id="PF11711">
    <property type="entry name" value="Tim54"/>
    <property type="match status" value="1"/>
</dbReference>
<evidence type="ECO:0000256" key="10">
    <source>
        <dbReference type="ARBA" id="ARBA00023128"/>
    </source>
</evidence>
<dbReference type="STRING" id="4829.A0A163KVT8"/>
<dbReference type="OMA" id="RNWMIFF"/>
<dbReference type="PANTHER" id="PTHR12358">
    <property type="entry name" value="SPHINGOSINE KINASE"/>
    <property type="match status" value="1"/>
</dbReference>
<keyword evidence="11" id="KW-0472">Membrane</keyword>
<keyword evidence="6" id="KW-0999">Mitochondrion inner membrane</keyword>
<evidence type="ECO:0000256" key="12">
    <source>
        <dbReference type="SAM" id="MobiDB-lite"/>
    </source>
</evidence>
<dbReference type="EMBL" id="LT553414">
    <property type="protein sequence ID" value="SAM00800.1"/>
    <property type="molecule type" value="Genomic_DNA"/>
</dbReference>
<dbReference type="InParanoid" id="A0A163KVT8"/>
<keyword evidence="10" id="KW-0496">Mitochondrion</keyword>
<evidence type="ECO:0000313" key="14">
    <source>
        <dbReference type="Proteomes" id="UP000078561"/>
    </source>
</evidence>
<comment type="similarity">
    <text evidence="2">Belongs to the TIM54 family.</text>
</comment>
<keyword evidence="8" id="KW-1133">Transmembrane helix</keyword>
<sequence>MPLPFGFKAPSRGTLIFTGIVGSIGGSYFGSKYYSQQSRQALCDKVSWLADRPCGVHERPRKVQVFITAPPGDGLEKSRNWFGDYVKPVLVAAAIDYEVKESREPGQITAVVREQVIERRKAEQLERQTAMGSAEASTESTPGSNPFAPVMNDILKQQLAAQHDFDGVIAIGRNAWREVVNGLDQGCTVSLRQVALEEAEAERQKQQDEQQQQQQSEKEPDNANTEDTYQSSSNETTMESITMEQQQQQQDGLKSEVELMDDTPMATETSNSSDYPPEQVESMTTNGNNNSNDGFGVPASLSPIMYIPHENIIGWTNIPYRLYMWVVDYQRIERFGEDVVAVALNKTRPLQVDDLDVGHQEKKYWIGDDEAKTARDNDQPIQMDDKVRVELKTYAN</sequence>
<protein>
    <recommendedName>
        <fullName evidence="3">Mitochondrial import inner membrane translocase subunit TIM54</fullName>
    </recommendedName>
</protein>
<keyword evidence="7" id="KW-0653">Protein transport</keyword>